<sequence length="45" mass="4826">MWRGSGRLLMLLGTGGHMDLVELVRDLVLKHQENSGAAVLHATAA</sequence>
<reference evidence="1 2" key="1">
    <citation type="journal article" date="2014" name="Int. J. Syst. Evol. Microbiol.">
        <title>Complete genome sequence of Corynebacterium casei LMG S-19264T (=DSM 44701T), isolated from a smear-ripened cheese.</title>
        <authorList>
            <consortium name="US DOE Joint Genome Institute (JGI-PGF)"/>
            <person name="Walter F."/>
            <person name="Albersmeier A."/>
            <person name="Kalinowski J."/>
            <person name="Ruckert C."/>
        </authorList>
    </citation>
    <scope>NUCLEOTIDE SEQUENCE [LARGE SCALE GENOMIC DNA]</scope>
    <source>
        <strain evidence="1 2">JCM 4255</strain>
    </source>
</reference>
<protein>
    <submittedName>
        <fullName evidence="1">Uncharacterized protein</fullName>
    </submittedName>
</protein>
<gene>
    <name evidence="1" type="ORF">GCM10017668_00360</name>
</gene>
<name>A0A7G1N576_9ACTN</name>
<organism evidence="1 2">
    <name type="scientific">Streptomyces tuirus</name>
    <dbReference type="NCBI Taxonomy" id="68278"/>
    <lineage>
        <taxon>Bacteria</taxon>
        <taxon>Bacillati</taxon>
        <taxon>Actinomycetota</taxon>
        <taxon>Actinomycetes</taxon>
        <taxon>Kitasatosporales</taxon>
        <taxon>Streptomycetaceae</taxon>
        <taxon>Streptomyces</taxon>
    </lineage>
</organism>
<proteinExistence type="predicted"/>
<dbReference type="AlphaFoldDB" id="A0A7G1N576"/>
<dbReference type="Proteomes" id="UP000516373">
    <property type="component" value="Chromosome"/>
</dbReference>
<evidence type="ECO:0000313" key="2">
    <source>
        <dbReference type="Proteomes" id="UP000516373"/>
    </source>
</evidence>
<dbReference type="EMBL" id="AP023439">
    <property type="protein sequence ID" value="BCL18193.1"/>
    <property type="molecule type" value="Genomic_DNA"/>
</dbReference>
<dbReference type="KEGG" id="stui:GCM10017668_00360"/>
<evidence type="ECO:0000313" key="1">
    <source>
        <dbReference type="EMBL" id="BCL18193.1"/>
    </source>
</evidence>
<accession>A0A7G1N576</accession>